<proteinExistence type="inferred from homology"/>
<evidence type="ECO:0000256" key="2">
    <source>
        <dbReference type="ARBA" id="ARBA00005327"/>
    </source>
</evidence>
<dbReference type="GO" id="GO:0033041">
    <property type="term" value="F:sweet taste receptor activity"/>
    <property type="evidence" value="ECO:0007669"/>
    <property type="project" value="TreeGrafter"/>
</dbReference>
<keyword evidence="5 8" id="KW-1133">Transmembrane helix</keyword>
<dbReference type="Pfam" id="PF06151">
    <property type="entry name" value="Trehalose_recp"/>
    <property type="match status" value="2"/>
</dbReference>
<dbReference type="InterPro" id="IPR009318">
    <property type="entry name" value="Gustatory_rcpt"/>
</dbReference>
<keyword evidence="10" id="KW-1185">Reference proteome</keyword>
<sequence>MRWHTYSLRSPYTIYYGISLFGQILMFVMTFCWLTQNGISLSNITNSMFYTSSLISFLILVHIGRSWPALMAQVETIESQLPPLTRNVSTKGNIIMIFILTAALVEHILSAYYGLTVANACDSNNIAESYFKFNMPWIFDYTPYNVWKGILSEIFNLQSTFIWTYNDLLIMVISIYLTEHLKVHNELLKNAAVQEHFTCNEFRTQYLNIVRLVRLINGQFGIYILSSFGSNLYWICTQLFYSLNQTETGHFIACTFKDPQGAKALNGIEHSIYFTYSFSFLLLRTLLVLLLAARIHSNSVAPLFILYRIPSSRFHVEVNIEVLLQ</sequence>
<feature type="transmembrane region" description="Helical" evidence="8">
    <location>
        <begin position="12"/>
        <end position="35"/>
    </location>
</feature>
<evidence type="ECO:0000256" key="7">
    <source>
        <dbReference type="ARBA" id="ARBA00023170"/>
    </source>
</evidence>
<reference evidence="9" key="1">
    <citation type="submission" date="2021-12" db="EMBL/GenBank/DDBJ databases">
        <authorList>
            <person name="King R."/>
        </authorList>
    </citation>
    <scope>NUCLEOTIDE SEQUENCE</scope>
</reference>
<comment type="similarity">
    <text evidence="2">Belongs to the insect chemoreceptor superfamily. Gustatory receptor (GR) family. Gr5a subfamily.</text>
</comment>
<evidence type="ECO:0000313" key="9">
    <source>
        <dbReference type="EMBL" id="CAD0195246.1"/>
    </source>
</evidence>
<protein>
    <recommendedName>
        <fullName evidence="11">Gustatory receptor</fullName>
    </recommendedName>
</protein>
<evidence type="ECO:0000256" key="1">
    <source>
        <dbReference type="ARBA" id="ARBA00004651"/>
    </source>
</evidence>
<evidence type="ECO:0000256" key="3">
    <source>
        <dbReference type="ARBA" id="ARBA00022475"/>
    </source>
</evidence>
<keyword evidence="3" id="KW-1003">Cell membrane</keyword>
<keyword evidence="7" id="KW-0675">Receptor</keyword>
<dbReference type="GO" id="GO:0005886">
    <property type="term" value="C:plasma membrane"/>
    <property type="evidence" value="ECO:0007669"/>
    <property type="project" value="UniProtKB-SubCell"/>
</dbReference>
<evidence type="ECO:0000313" key="10">
    <source>
        <dbReference type="Proteomes" id="UP001154114"/>
    </source>
</evidence>
<feature type="transmembrane region" description="Helical" evidence="8">
    <location>
        <begin position="94"/>
        <end position="115"/>
    </location>
</feature>
<feature type="transmembrane region" description="Helical" evidence="8">
    <location>
        <begin position="273"/>
        <end position="293"/>
    </location>
</feature>
<evidence type="ECO:0000256" key="5">
    <source>
        <dbReference type="ARBA" id="ARBA00022989"/>
    </source>
</evidence>
<accession>A0A9N8KTU3</accession>
<feature type="transmembrane region" description="Helical" evidence="8">
    <location>
        <begin position="47"/>
        <end position="64"/>
    </location>
</feature>
<gene>
    <name evidence="9" type="ORF">CINC_LOCUS9201</name>
</gene>
<dbReference type="PANTHER" id="PTHR21421:SF29">
    <property type="entry name" value="GUSTATORY RECEPTOR 5A FOR TREHALOSE-RELATED"/>
    <property type="match status" value="1"/>
</dbReference>
<dbReference type="OrthoDB" id="5800391at2759"/>
<evidence type="ECO:0000256" key="6">
    <source>
        <dbReference type="ARBA" id="ARBA00023136"/>
    </source>
</evidence>
<keyword evidence="6 8" id="KW-0472">Membrane</keyword>
<dbReference type="EMBL" id="LR824006">
    <property type="protein sequence ID" value="CAD0195246.1"/>
    <property type="molecule type" value="Genomic_DNA"/>
</dbReference>
<evidence type="ECO:0000256" key="4">
    <source>
        <dbReference type="ARBA" id="ARBA00022692"/>
    </source>
</evidence>
<comment type="subcellular location">
    <subcellularLocation>
        <location evidence="1">Cell membrane</location>
        <topology evidence="1">Multi-pass membrane protein</topology>
    </subcellularLocation>
</comment>
<dbReference type="AlphaFoldDB" id="A0A9N8KTU3"/>
<name>A0A9N8KTU3_CHRIL</name>
<evidence type="ECO:0008006" key="11">
    <source>
        <dbReference type="Google" id="ProtNLM"/>
    </source>
</evidence>
<dbReference type="Proteomes" id="UP001154114">
    <property type="component" value="Chromosome 3"/>
</dbReference>
<keyword evidence="4 8" id="KW-0812">Transmembrane</keyword>
<evidence type="ECO:0000256" key="8">
    <source>
        <dbReference type="SAM" id="Phobius"/>
    </source>
</evidence>
<dbReference type="PANTHER" id="PTHR21421">
    <property type="entry name" value="GUSTATORY RECEPTOR"/>
    <property type="match status" value="1"/>
</dbReference>
<organism evidence="9 10">
    <name type="scientific">Chrysodeixis includens</name>
    <name type="common">Soybean looper</name>
    <name type="synonym">Pseudoplusia includens</name>
    <dbReference type="NCBI Taxonomy" id="689277"/>
    <lineage>
        <taxon>Eukaryota</taxon>
        <taxon>Metazoa</taxon>
        <taxon>Ecdysozoa</taxon>
        <taxon>Arthropoda</taxon>
        <taxon>Hexapoda</taxon>
        <taxon>Insecta</taxon>
        <taxon>Pterygota</taxon>
        <taxon>Neoptera</taxon>
        <taxon>Endopterygota</taxon>
        <taxon>Lepidoptera</taxon>
        <taxon>Glossata</taxon>
        <taxon>Ditrysia</taxon>
        <taxon>Noctuoidea</taxon>
        <taxon>Noctuidae</taxon>
        <taxon>Plusiinae</taxon>
        <taxon>Chrysodeixis</taxon>
    </lineage>
</organism>
<feature type="transmembrane region" description="Helical" evidence="8">
    <location>
        <begin position="220"/>
        <end position="241"/>
    </location>
</feature>